<proteinExistence type="predicted"/>
<evidence type="ECO:0000313" key="1">
    <source>
        <dbReference type="EMBL" id="CAL1572731.1"/>
    </source>
</evidence>
<name>A0AAV2J539_KNICA</name>
<evidence type="ECO:0000313" key="2">
    <source>
        <dbReference type="Proteomes" id="UP001497482"/>
    </source>
</evidence>
<keyword evidence="2" id="KW-1185">Reference proteome</keyword>
<dbReference type="EMBL" id="OZ035833">
    <property type="protein sequence ID" value="CAL1572731.1"/>
    <property type="molecule type" value="Genomic_DNA"/>
</dbReference>
<organism evidence="1 2">
    <name type="scientific">Knipowitschia caucasica</name>
    <name type="common">Caucasian dwarf goby</name>
    <name type="synonym">Pomatoschistus caucasicus</name>
    <dbReference type="NCBI Taxonomy" id="637954"/>
    <lineage>
        <taxon>Eukaryota</taxon>
        <taxon>Metazoa</taxon>
        <taxon>Chordata</taxon>
        <taxon>Craniata</taxon>
        <taxon>Vertebrata</taxon>
        <taxon>Euteleostomi</taxon>
        <taxon>Actinopterygii</taxon>
        <taxon>Neopterygii</taxon>
        <taxon>Teleostei</taxon>
        <taxon>Neoteleostei</taxon>
        <taxon>Acanthomorphata</taxon>
        <taxon>Gobiaria</taxon>
        <taxon>Gobiiformes</taxon>
        <taxon>Gobioidei</taxon>
        <taxon>Gobiidae</taxon>
        <taxon>Gobiinae</taxon>
        <taxon>Knipowitschia</taxon>
    </lineage>
</organism>
<reference evidence="1 2" key="1">
    <citation type="submission" date="2024-04" db="EMBL/GenBank/DDBJ databases">
        <authorList>
            <person name="Waldvogel A.-M."/>
            <person name="Schoenle A."/>
        </authorList>
    </citation>
    <scope>NUCLEOTIDE SEQUENCE [LARGE SCALE GENOMIC DNA]</scope>
</reference>
<gene>
    <name evidence="1" type="ORF">KC01_LOCUS4743</name>
</gene>
<protein>
    <submittedName>
        <fullName evidence="1">Uncharacterized protein</fullName>
    </submittedName>
</protein>
<dbReference type="Proteomes" id="UP001497482">
    <property type="component" value="Chromosome 11"/>
</dbReference>
<accession>A0AAV2J539</accession>
<dbReference type="AlphaFoldDB" id="A0AAV2J539"/>
<sequence>MKQNSLGVTRHFACFCGSSEADAQINNNDTEPDRPVVRVSCPIVPQDTATHAGITMTTKMVVQQPQPVMVSMTSNEWSSGICDCFHDVPQCHIHVLIHP</sequence>